<name>A0A1U7CKN1_9BACT</name>
<gene>
    <name evidence="2" type="ORF">BSF38_00889</name>
</gene>
<organism evidence="2 3">
    <name type="scientific">Paludisphaera borealis</name>
    <dbReference type="NCBI Taxonomy" id="1387353"/>
    <lineage>
        <taxon>Bacteria</taxon>
        <taxon>Pseudomonadati</taxon>
        <taxon>Planctomycetota</taxon>
        <taxon>Planctomycetia</taxon>
        <taxon>Isosphaerales</taxon>
        <taxon>Isosphaeraceae</taxon>
        <taxon>Paludisphaera</taxon>
    </lineage>
</organism>
<dbReference type="STRING" id="1387353.BSF38_00889"/>
<protein>
    <submittedName>
        <fullName evidence="2">Uncharacterized protein</fullName>
    </submittedName>
</protein>
<dbReference type="AlphaFoldDB" id="A0A1U7CKN1"/>
<reference evidence="3" key="1">
    <citation type="submission" date="2016-12" db="EMBL/GenBank/DDBJ databases">
        <title>Comparative genomics of four Isosphaeraceae planctomycetes: a common pool of plasmids and glycoside hydrolase genes.</title>
        <authorList>
            <person name="Ivanova A."/>
        </authorList>
    </citation>
    <scope>NUCLEOTIDE SEQUENCE [LARGE SCALE GENOMIC DNA]</scope>
    <source>
        <strain evidence="3">PX4</strain>
    </source>
</reference>
<keyword evidence="1" id="KW-0472">Membrane</keyword>
<evidence type="ECO:0000256" key="1">
    <source>
        <dbReference type="SAM" id="Phobius"/>
    </source>
</evidence>
<sequence>MPPRLVSVAILIYWSIAAFWLLTWEVLPELSLGYPPDLRTITAAGDDSKPVTWAIDVIDDPLHPDVRRSVGQAVTSSKRLPDHGVELSSQVVFDAGELLKRMPLSNATNVRLNIASSYRVDSKGNLQGFDMKVSNADMDDGLVTVKGRLKGPLMEVTATGMVPALNRKMSFPYEPRGVVHDALRPFDRLPGLHVGQRWDTRMINPFTGAVEVARVEVKRRGLIDWNGEAVSGFEVEQHAGPVTAKAWVRLDGVIIRQEVPLPFLNMVLERLPDATSPDPVSEAKGAP</sequence>
<evidence type="ECO:0000313" key="2">
    <source>
        <dbReference type="EMBL" id="APW59466.1"/>
    </source>
</evidence>
<dbReference type="KEGG" id="pbor:BSF38_00889"/>
<keyword evidence="1" id="KW-1133">Transmembrane helix</keyword>
<proteinExistence type="predicted"/>
<dbReference type="OrthoDB" id="261104at2"/>
<dbReference type="EMBL" id="CP019082">
    <property type="protein sequence ID" value="APW59466.1"/>
    <property type="molecule type" value="Genomic_DNA"/>
</dbReference>
<accession>A0A1U7CKN1</accession>
<evidence type="ECO:0000313" key="3">
    <source>
        <dbReference type="Proteomes" id="UP000186309"/>
    </source>
</evidence>
<keyword evidence="1" id="KW-0812">Transmembrane</keyword>
<dbReference type="Proteomes" id="UP000186309">
    <property type="component" value="Chromosome"/>
</dbReference>
<keyword evidence="3" id="KW-1185">Reference proteome</keyword>
<dbReference type="RefSeq" id="WP_076343640.1">
    <property type="nucleotide sequence ID" value="NZ_CP019082.1"/>
</dbReference>
<feature type="transmembrane region" description="Helical" evidence="1">
    <location>
        <begin position="6"/>
        <end position="27"/>
    </location>
</feature>